<evidence type="ECO:0000313" key="1">
    <source>
        <dbReference type="EMBL" id="RPF55399.1"/>
    </source>
</evidence>
<name>A0A3N5BET8_9BACI</name>
<proteinExistence type="predicted"/>
<accession>A0A3N5BET8</accession>
<sequence>MRRLLTGIAIITLILTVFLIYNHNQHPNNEDVFKITENWSPATEQVYMVRKIDGEWLTIFRSAQSILVARLEQNWMGFWEFKDDVGAESSLVSTYYPPAHDGEFTWVAAGTEEGEPVYYFGQIINPNIKDIKVETQVNTFEDALLFNLEEARFFFVKSEEKVVSPVNIRGFSESGKLIYSTFKED</sequence>
<reference evidence="1 2" key="1">
    <citation type="submission" date="2018-11" db="EMBL/GenBank/DDBJ databases">
        <title>Genomic Encyclopedia of Type Strains, Phase IV (KMG-IV): sequencing the most valuable type-strain genomes for metagenomic binning, comparative biology and taxonomic classification.</title>
        <authorList>
            <person name="Goeker M."/>
        </authorList>
    </citation>
    <scope>NUCLEOTIDE SEQUENCE [LARGE SCALE GENOMIC DNA]</scope>
    <source>
        <strain evidence="1 2">DSM 18090</strain>
    </source>
</reference>
<dbReference type="OrthoDB" id="2870044at2"/>
<gene>
    <name evidence="1" type="ORF">EDC24_0270</name>
</gene>
<dbReference type="AlphaFoldDB" id="A0A3N5BET8"/>
<dbReference type="EMBL" id="RKRF01000007">
    <property type="protein sequence ID" value="RPF55399.1"/>
    <property type="molecule type" value="Genomic_DNA"/>
</dbReference>
<keyword evidence="2" id="KW-1185">Reference proteome</keyword>
<dbReference type="Proteomes" id="UP000276443">
    <property type="component" value="Unassembled WGS sequence"/>
</dbReference>
<dbReference type="RefSeq" id="WP_124219064.1">
    <property type="nucleotide sequence ID" value="NZ_RKRF01000007.1"/>
</dbReference>
<protein>
    <submittedName>
        <fullName evidence="1">Uncharacterized protein</fullName>
    </submittedName>
</protein>
<evidence type="ECO:0000313" key="2">
    <source>
        <dbReference type="Proteomes" id="UP000276443"/>
    </source>
</evidence>
<organism evidence="1 2">
    <name type="scientific">Aquisalibacillus elongatus</name>
    <dbReference type="NCBI Taxonomy" id="485577"/>
    <lineage>
        <taxon>Bacteria</taxon>
        <taxon>Bacillati</taxon>
        <taxon>Bacillota</taxon>
        <taxon>Bacilli</taxon>
        <taxon>Bacillales</taxon>
        <taxon>Bacillaceae</taxon>
        <taxon>Aquisalibacillus</taxon>
    </lineage>
</organism>
<comment type="caution">
    <text evidence="1">The sequence shown here is derived from an EMBL/GenBank/DDBJ whole genome shotgun (WGS) entry which is preliminary data.</text>
</comment>